<dbReference type="AlphaFoldDB" id="A0A367KYU1"/>
<dbReference type="Proteomes" id="UP000253551">
    <property type="component" value="Unassembled WGS sequence"/>
</dbReference>
<dbReference type="PANTHER" id="PTHR24198:SF165">
    <property type="entry name" value="ANKYRIN REPEAT-CONTAINING PROTEIN-RELATED"/>
    <property type="match status" value="1"/>
</dbReference>
<evidence type="ECO:0000313" key="5">
    <source>
        <dbReference type="Proteomes" id="UP000253551"/>
    </source>
</evidence>
<keyword evidence="1" id="KW-0677">Repeat</keyword>
<dbReference type="SUPFAM" id="SSF48403">
    <property type="entry name" value="Ankyrin repeat"/>
    <property type="match status" value="3"/>
</dbReference>
<dbReference type="InterPro" id="IPR036770">
    <property type="entry name" value="Ankyrin_rpt-contain_sf"/>
</dbReference>
<feature type="repeat" description="ANK" evidence="3">
    <location>
        <begin position="302"/>
        <end position="334"/>
    </location>
</feature>
<keyword evidence="5" id="KW-1185">Reference proteome</keyword>
<dbReference type="EMBL" id="PJQM01000002">
    <property type="protein sequence ID" value="RCI07330.1"/>
    <property type="molecule type" value="Genomic_DNA"/>
</dbReference>
<gene>
    <name evidence="4" type="ORF">CU098_014024</name>
</gene>
<feature type="repeat" description="ANK" evidence="3">
    <location>
        <begin position="270"/>
        <end position="302"/>
    </location>
</feature>
<name>A0A367KYU1_RHIST</name>
<dbReference type="OrthoDB" id="2017365at2759"/>
<dbReference type="PROSITE" id="PS50088">
    <property type="entry name" value="ANK_REPEAT"/>
    <property type="match status" value="7"/>
</dbReference>
<evidence type="ECO:0000256" key="2">
    <source>
        <dbReference type="ARBA" id="ARBA00023043"/>
    </source>
</evidence>
<feature type="repeat" description="ANK" evidence="3">
    <location>
        <begin position="38"/>
        <end position="70"/>
    </location>
</feature>
<dbReference type="Gene3D" id="1.25.40.20">
    <property type="entry name" value="Ankyrin repeat-containing domain"/>
    <property type="match status" value="5"/>
</dbReference>
<feature type="repeat" description="ANK" evidence="3">
    <location>
        <begin position="335"/>
        <end position="367"/>
    </location>
</feature>
<evidence type="ECO:0000256" key="3">
    <source>
        <dbReference type="PROSITE-ProRule" id="PRU00023"/>
    </source>
</evidence>
<dbReference type="InterPro" id="IPR002110">
    <property type="entry name" value="Ankyrin_rpt"/>
</dbReference>
<keyword evidence="2 3" id="KW-0040">ANK repeat</keyword>
<sequence length="741" mass="82760">MDLALPKFGCNINGIVALPKDFKTKNLNAKKSDYPKLTGYGAIHFAAQTQCSDLVHFLLKHGCDPNLRVNVGGIRGDTSMTIAYHQKHDGFQEIPDDCDELEITEEMKKRFTLKKPDFPTMLHKTIQYLVRYQGCSYLVDASGYSPIMKAASNMDVDNLKEMCKAVPLNEANINTLNELGQTALTIVVDKISELIKKKEKPDIEIVKHLLLANADPNVQNEDKNTIFMKAIKTSHETLVEIILENTQVKIQNHLKNKYLNTLVLNTCGTTGSSPLSLAAGHGNLKVTRVLLSLGADPNFCNMGVFPLAQAVRSKNIEVVKALLDAGADVSCKTSKGNTALHIAVFTEKHHVVKLLLEYGADANAVNNNQNTPMHFAIEVTKKQQNRSFRVERLLIQSGASLRAKDNFGRTPLHYAFVKMDFVPLNRHTAIVAKKLQQITKELNSDKMIEDALLSFSNTYSLDPKHIVMTDEEKKFIKGYNQFSFEKESDKHKRFDPMDIVKYLTDHEEIDCDSQDEFGRTPLHYAACVGAFSCTTILIGKKVNINAVDADHNGPLQLALQNGHVDYAVMLCNTGASSKNQVTMKNGKEASTFGYSLSLSVINLAYLIMERGTNLIESVHDSLVNGKFHMAELLIKSAQNEALLDVLKDRNQNLWHIISNFTPFDSEIWNEYFDEIATRIAPLNLGVFPDKFMRTPLHYAAKHGQTTLLSYLLPLGTINLFDEDGKSELYYAVESGNVESVQ</sequence>
<dbReference type="PRINTS" id="PR01415">
    <property type="entry name" value="ANKYRIN"/>
</dbReference>
<comment type="caution">
    <text evidence="4">The sequence shown here is derived from an EMBL/GenBank/DDBJ whole genome shotgun (WGS) entry which is preliminary data.</text>
</comment>
<dbReference type="PROSITE" id="PS50297">
    <property type="entry name" value="ANK_REP_REGION"/>
    <property type="match status" value="6"/>
</dbReference>
<feature type="repeat" description="ANK" evidence="3">
    <location>
        <begin position="368"/>
        <end position="406"/>
    </location>
</feature>
<dbReference type="PANTHER" id="PTHR24198">
    <property type="entry name" value="ANKYRIN REPEAT AND PROTEIN KINASE DOMAIN-CONTAINING PROTEIN"/>
    <property type="match status" value="1"/>
</dbReference>
<dbReference type="Pfam" id="PF00023">
    <property type="entry name" value="Ank"/>
    <property type="match status" value="1"/>
</dbReference>
<protein>
    <submittedName>
        <fullName evidence="4">Uncharacterized protein</fullName>
    </submittedName>
</protein>
<feature type="repeat" description="ANK" evidence="3">
    <location>
        <begin position="517"/>
        <end position="549"/>
    </location>
</feature>
<feature type="non-terminal residue" evidence="4">
    <location>
        <position position="741"/>
    </location>
</feature>
<dbReference type="STRING" id="4846.A0A367KYU1"/>
<evidence type="ECO:0000313" key="4">
    <source>
        <dbReference type="EMBL" id="RCI07330.1"/>
    </source>
</evidence>
<reference evidence="4 5" key="1">
    <citation type="journal article" date="2018" name="G3 (Bethesda)">
        <title>Phylogenetic and Phylogenomic Definition of Rhizopus Species.</title>
        <authorList>
            <person name="Gryganskyi A.P."/>
            <person name="Golan J."/>
            <person name="Dolatabadi S."/>
            <person name="Mondo S."/>
            <person name="Robb S."/>
            <person name="Idnurm A."/>
            <person name="Muszewska A."/>
            <person name="Steczkiewicz K."/>
            <person name="Masonjones S."/>
            <person name="Liao H.L."/>
            <person name="Gajdeczka M.T."/>
            <person name="Anike F."/>
            <person name="Vuek A."/>
            <person name="Anishchenko I.M."/>
            <person name="Voigt K."/>
            <person name="de Hoog G.S."/>
            <person name="Smith M.E."/>
            <person name="Heitman J."/>
            <person name="Vilgalys R."/>
            <person name="Stajich J.E."/>
        </authorList>
    </citation>
    <scope>NUCLEOTIDE SEQUENCE [LARGE SCALE GENOMIC DNA]</scope>
    <source>
        <strain evidence="4 5">LSU 92-RS-03</strain>
    </source>
</reference>
<evidence type="ECO:0000256" key="1">
    <source>
        <dbReference type="ARBA" id="ARBA00022737"/>
    </source>
</evidence>
<proteinExistence type="predicted"/>
<accession>A0A367KYU1</accession>
<dbReference type="SMART" id="SM00248">
    <property type="entry name" value="ANK"/>
    <property type="match status" value="12"/>
</dbReference>
<feature type="repeat" description="ANK" evidence="3">
    <location>
        <begin position="691"/>
        <end position="715"/>
    </location>
</feature>
<organism evidence="4 5">
    <name type="scientific">Rhizopus stolonifer</name>
    <name type="common">Rhizopus nigricans</name>
    <dbReference type="NCBI Taxonomy" id="4846"/>
    <lineage>
        <taxon>Eukaryota</taxon>
        <taxon>Fungi</taxon>
        <taxon>Fungi incertae sedis</taxon>
        <taxon>Mucoromycota</taxon>
        <taxon>Mucoromycotina</taxon>
        <taxon>Mucoromycetes</taxon>
        <taxon>Mucorales</taxon>
        <taxon>Mucorineae</taxon>
        <taxon>Rhizopodaceae</taxon>
        <taxon>Rhizopus</taxon>
    </lineage>
</organism>
<dbReference type="Pfam" id="PF12796">
    <property type="entry name" value="Ank_2"/>
    <property type="match status" value="4"/>
</dbReference>